<evidence type="ECO:0000313" key="1">
    <source>
        <dbReference type="EMBL" id="GGG22639.1"/>
    </source>
</evidence>
<dbReference type="Proteomes" id="UP000616608">
    <property type="component" value="Unassembled WGS sequence"/>
</dbReference>
<dbReference type="EMBL" id="BMJT01000005">
    <property type="protein sequence ID" value="GGG22639.1"/>
    <property type="molecule type" value="Genomic_DNA"/>
</dbReference>
<gene>
    <name evidence="1" type="primary">yhzB</name>
    <name evidence="1" type="ORF">GCM10007425_16390</name>
</gene>
<sequence length="176" mass="20177">MQQPMIKVGTIYYHNITIADAPQMIKGRVRLYQENLFLEMEQTPIEERQGIKQWLSILQPVQTPYFITLFEKIKQGNFLPSTNGVQDVNHFFMLQYETPIQVFDTDQLSTPITIQEVLYKNTIAPITTQTTNITQVFYLPPSLSLTNAEALLQAAAKMFTQINGGEFIISLKEDTL</sequence>
<comment type="caution">
    <text evidence="1">The sequence shown here is derived from an EMBL/GenBank/DDBJ whole genome shotgun (WGS) entry which is preliminary data.</text>
</comment>
<accession>A0A917G4S8</accession>
<keyword evidence="2" id="KW-1185">Reference proteome</keyword>
<dbReference type="RefSeq" id="WP_188614568.1">
    <property type="nucleotide sequence ID" value="NZ_BMJT01000005.1"/>
</dbReference>
<dbReference type="SUPFAM" id="SSF56037">
    <property type="entry name" value="PheT/TilS domain"/>
    <property type="match status" value="1"/>
</dbReference>
<proteinExistence type="predicted"/>
<dbReference type="AlphaFoldDB" id="A0A917G4S8"/>
<name>A0A917G4S8_9BACI</name>
<reference evidence="1" key="1">
    <citation type="journal article" date="2014" name="Int. J. Syst. Evol. Microbiol.">
        <title>Complete genome sequence of Corynebacterium casei LMG S-19264T (=DSM 44701T), isolated from a smear-ripened cheese.</title>
        <authorList>
            <consortium name="US DOE Joint Genome Institute (JGI-PGF)"/>
            <person name="Walter F."/>
            <person name="Albersmeier A."/>
            <person name="Kalinowski J."/>
            <person name="Ruckert C."/>
        </authorList>
    </citation>
    <scope>NUCLEOTIDE SEQUENCE</scope>
    <source>
        <strain evidence="1">CGMCC 1.15760</strain>
    </source>
</reference>
<organism evidence="1 2">
    <name type="scientific">Lysinibacillus alkalisoli</name>
    <dbReference type="NCBI Taxonomy" id="1911548"/>
    <lineage>
        <taxon>Bacteria</taxon>
        <taxon>Bacillati</taxon>
        <taxon>Bacillota</taxon>
        <taxon>Bacilli</taxon>
        <taxon>Bacillales</taxon>
        <taxon>Bacillaceae</taxon>
        <taxon>Lysinibacillus</taxon>
    </lineage>
</organism>
<reference evidence="1" key="2">
    <citation type="submission" date="2020-09" db="EMBL/GenBank/DDBJ databases">
        <authorList>
            <person name="Sun Q."/>
            <person name="Zhou Y."/>
        </authorList>
    </citation>
    <scope>NUCLEOTIDE SEQUENCE</scope>
    <source>
        <strain evidence="1">CGMCC 1.15760</strain>
    </source>
</reference>
<protein>
    <submittedName>
        <fullName evidence="1">Uncharacterized protein</fullName>
    </submittedName>
</protein>
<evidence type="ECO:0000313" key="2">
    <source>
        <dbReference type="Proteomes" id="UP000616608"/>
    </source>
</evidence>